<dbReference type="InterPro" id="IPR051164">
    <property type="entry name" value="NmrA-like_oxidored"/>
</dbReference>
<evidence type="ECO:0000313" key="5">
    <source>
        <dbReference type="EMBL" id="PLN85272.1"/>
    </source>
</evidence>
<comment type="similarity">
    <text evidence="1">Belongs to the NmrA-type oxidoreductase family.</text>
</comment>
<dbReference type="InterPro" id="IPR008030">
    <property type="entry name" value="NmrA-like"/>
</dbReference>
<gene>
    <name evidence="5" type="ORF">BDW42DRAFT_160805</name>
</gene>
<protein>
    <submittedName>
        <fullName evidence="5">NmrA family protein</fullName>
    </submittedName>
</protein>
<dbReference type="Proteomes" id="UP000235023">
    <property type="component" value="Unassembled WGS sequence"/>
</dbReference>
<keyword evidence="6" id="KW-1185">Reference proteome</keyword>
<dbReference type="PANTHER" id="PTHR42748">
    <property type="entry name" value="NITROGEN METABOLITE REPRESSION PROTEIN NMRA FAMILY MEMBER"/>
    <property type="match status" value="1"/>
</dbReference>
<dbReference type="Gene3D" id="3.40.50.720">
    <property type="entry name" value="NAD(P)-binding Rossmann-like Domain"/>
    <property type="match status" value="1"/>
</dbReference>
<evidence type="ECO:0000256" key="2">
    <source>
        <dbReference type="ARBA" id="ARBA00022857"/>
    </source>
</evidence>
<keyword evidence="2" id="KW-0521">NADP</keyword>
<dbReference type="CDD" id="cd05251">
    <property type="entry name" value="NmrA_like_SDR_a"/>
    <property type="match status" value="1"/>
</dbReference>
<dbReference type="EMBL" id="KZ559505">
    <property type="protein sequence ID" value="PLN85272.1"/>
    <property type="molecule type" value="Genomic_DNA"/>
</dbReference>
<sequence>MTIPSASKKLVTVYGATGAQGGSVARSLLQNNEFAVRAITRNASSTAAQNLKALGAEVVQADGWNKDQVQQAFSGSWAAFVNTNSEDPMFMSDTGPTEFDLGKIIIDGIVESKSVEHLIYSSAVSTSAFTQGEVTAKAAEMKSRIEKYAMGTGHFKTICPVYAGWYMELFNNTDFSRVFGGFPKFPDDEGYLTLSTPRWGAKTDMPVPWIAMEKDFGDIVHGVLLTPERYHGKVIPALSDASSFPQVVDAFQSATGKNVRYVRQAKWDMFGAGIPELEDQRRLFQFGELTNGKYFGDEPTSTAVPAYLKAEATKAKNKGANDEAELLTLKQWFRSGFGQ</sequence>
<evidence type="ECO:0000259" key="4">
    <source>
        <dbReference type="Pfam" id="PF05368"/>
    </source>
</evidence>
<proteinExistence type="inferred from homology"/>
<name>A0A2J5I5R0_9EURO</name>
<dbReference type="OrthoDB" id="300709at2759"/>
<evidence type="ECO:0000313" key="6">
    <source>
        <dbReference type="Proteomes" id="UP000235023"/>
    </source>
</evidence>
<dbReference type="Pfam" id="PF05368">
    <property type="entry name" value="NmrA"/>
    <property type="match status" value="1"/>
</dbReference>
<feature type="domain" description="NmrA-like" evidence="4">
    <location>
        <begin position="8"/>
        <end position="265"/>
    </location>
</feature>
<dbReference type="AlphaFoldDB" id="A0A2J5I5R0"/>
<dbReference type="InterPro" id="IPR036291">
    <property type="entry name" value="NAD(P)-bd_dom_sf"/>
</dbReference>
<keyword evidence="3" id="KW-0560">Oxidoreductase</keyword>
<reference evidence="6" key="1">
    <citation type="submission" date="2017-12" db="EMBL/GenBank/DDBJ databases">
        <authorList>
            <consortium name="DOE Joint Genome Institute"/>
            <person name="Mondo S.J."/>
            <person name="Kjaerbolling I."/>
            <person name="Vesth T.C."/>
            <person name="Frisvad J.C."/>
            <person name="Nybo J.L."/>
            <person name="Theobald S."/>
            <person name="Kuo A."/>
            <person name="Bowyer P."/>
            <person name="Matsuda Y."/>
            <person name="Lyhne E.K."/>
            <person name="Kogle M.E."/>
            <person name="Clum A."/>
            <person name="Lipzen A."/>
            <person name="Salamov A."/>
            <person name="Ngan C.Y."/>
            <person name="Daum C."/>
            <person name="Chiniquy J."/>
            <person name="Barry K."/>
            <person name="LaButti K."/>
            <person name="Haridas S."/>
            <person name="Simmons B.A."/>
            <person name="Magnuson J.K."/>
            <person name="Mortensen U.H."/>
            <person name="Larsen T.O."/>
            <person name="Grigoriev I.V."/>
            <person name="Baker S.E."/>
            <person name="Andersen M.R."/>
            <person name="Nordberg H.P."/>
            <person name="Cantor M.N."/>
            <person name="Hua S.X."/>
        </authorList>
    </citation>
    <scope>NUCLEOTIDE SEQUENCE [LARGE SCALE GENOMIC DNA]</scope>
    <source>
        <strain evidence="6">IBT 19404</strain>
    </source>
</reference>
<evidence type="ECO:0000256" key="3">
    <source>
        <dbReference type="ARBA" id="ARBA00023002"/>
    </source>
</evidence>
<dbReference type="PANTHER" id="PTHR42748:SF30">
    <property type="entry name" value="NMRA-LIKE DOMAIN-CONTAINING PROTEIN"/>
    <property type="match status" value="1"/>
</dbReference>
<evidence type="ECO:0000256" key="1">
    <source>
        <dbReference type="ARBA" id="ARBA00006328"/>
    </source>
</evidence>
<dbReference type="GO" id="GO:0005634">
    <property type="term" value="C:nucleus"/>
    <property type="evidence" value="ECO:0007669"/>
    <property type="project" value="TreeGrafter"/>
</dbReference>
<dbReference type="Gene3D" id="3.90.25.10">
    <property type="entry name" value="UDP-galactose 4-epimerase, domain 1"/>
    <property type="match status" value="1"/>
</dbReference>
<dbReference type="GO" id="GO:0016491">
    <property type="term" value="F:oxidoreductase activity"/>
    <property type="evidence" value="ECO:0007669"/>
    <property type="project" value="UniProtKB-KW"/>
</dbReference>
<organism evidence="5 6">
    <name type="scientific">Aspergillus taichungensis</name>
    <dbReference type="NCBI Taxonomy" id="482145"/>
    <lineage>
        <taxon>Eukaryota</taxon>
        <taxon>Fungi</taxon>
        <taxon>Dikarya</taxon>
        <taxon>Ascomycota</taxon>
        <taxon>Pezizomycotina</taxon>
        <taxon>Eurotiomycetes</taxon>
        <taxon>Eurotiomycetidae</taxon>
        <taxon>Eurotiales</taxon>
        <taxon>Aspergillaceae</taxon>
        <taxon>Aspergillus</taxon>
        <taxon>Aspergillus subgen. Circumdati</taxon>
    </lineage>
</organism>
<accession>A0A2J5I5R0</accession>
<dbReference type="SUPFAM" id="SSF51735">
    <property type="entry name" value="NAD(P)-binding Rossmann-fold domains"/>
    <property type="match status" value="1"/>
</dbReference>